<dbReference type="AlphaFoldDB" id="A0A9W7XKA4"/>
<feature type="compositionally biased region" description="Basic and acidic residues" evidence="1">
    <location>
        <begin position="88"/>
        <end position="101"/>
    </location>
</feature>
<protein>
    <submittedName>
        <fullName evidence="2">Uncharacterized protein</fullName>
    </submittedName>
</protein>
<organism evidence="2 3">
    <name type="scientific">Coemansia asiatica</name>
    <dbReference type="NCBI Taxonomy" id="1052880"/>
    <lineage>
        <taxon>Eukaryota</taxon>
        <taxon>Fungi</taxon>
        <taxon>Fungi incertae sedis</taxon>
        <taxon>Zoopagomycota</taxon>
        <taxon>Kickxellomycotina</taxon>
        <taxon>Kickxellomycetes</taxon>
        <taxon>Kickxellales</taxon>
        <taxon>Kickxellaceae</taxon>
        <taxon>Coemansia</taxon>
    </lineage>
</organism>
<evidence type="ECO:0000313" key="3">
    <source>
        <dbReference type="Proteomes" id="UP001145021"/>
    </source>
</evidence>
<accession>A0A9W7XKA4</accession>
<gene>
    <name evidence="2" type="ORF">LPJ64_002032</name>
</gene>
<dbReference type="EMBL" id="JANBOH010000059">
    <property type="protein sequence ID" value="KAJ1646483.1"/>
    <property type="molecule type" value="Genomic_DNA"/>
</dbReference>
<evidence type="ECO:0000313" key="2">
    <source>
        <dbReference type="EMBL" id="KAJ1646483.1"/>
    </source>
</evidence>
<keyword evidence="3" id="KW-1185">Reference proteome</keyword>
<proteinExistence type="predicted"/>
<sequence length="113" mass="12580">MHTEITKGKPSAWISNIKGRIKQMYDRQKLAEWLGNPLLYAGPFPGIGMCVAFSGNHQTASARSRQRFSMDQTLDVADATTALTHHGYGQDRVDDKDKDKDNDVDDAATLLEK</sequence>
<reference evidence="2" key="1">
    <citation type="submission" date="2022-07" db="EMBL/GenBank/DDBJ databases">
        <title>Phylogenomic reconstructions and comparative analyses of Kickxellomycotina fungi.</title>
        <authorList>
            <person name="Reynolds N.K."/>
            <person name="Stajich J.E."/>
            <person name="Barry K."/>
            <person name="Grigoriev I.V."/>
            <person name="Crous P."/>
            <person name="Smith M.E."/>
        </authorList>
    </citation>
    <scope>NUCLEOTIDE SEQUENCE</scope>
    <source>
        <strain evidence="2">NBRC 105413</strain>
    </source>
</reference>
<dbReference type="Proteomes" id="UP001145021">
    <property type="component" value="Unassembled WGS sequence"/>
</dbReference>
<feature type="region of interest" description="Disordered" evidence="1">
    <location>
        <begin position="85"/>
        <end position="113"/>
    </location>
</feature>
<evidence type="ECO:0000256" key="1">
    <source>
        <dbReference type="SAM" id="MobiDB-lite"/>
    </source>
</evidence>
<name>A0A9W7XKA4_9FUNG</name>
<comment type="caution">
    <text evidence="2">The sequence shown here is derived from an EMBL/GenBank/DDBJ whole genome shotgun (WGS) entry which is preliminary data.</text>
</comment>